<dbReference type="SUPFAM" id="SSF53383">
    <property type="entry name" value="PLP-dependent transferases"/>
    <property type="match status" value="1"/>
</dbReference>
<dbReference type="Gene3D" id="1.20.1340.10">
    <property type="entry name" value="dopa decarboxylase, N-terminal domain"/>
    <property type="match status" value="1"/>
</dbReference>
<comment type="similarity">
    <text evidence="2 7">Belongs to the group II decarboxylase family.</text>
</comment>
<evidence type="ECO:0000313" key="8">
    <source>
        <dbReference type="EMBL" id="GAU19349.1"/>
    </source>
</evidence>
<dbReference type="Gene3D" id="3.90.1150.10">
    <property type="entry name" value="Aspartate Aminotransferase, domain 1"/>
    <property type="match status" value="1"/>
</dbReference>
<keyword evidence="4 6" id="KW-0663">Pyridoxal phosphate</keyword>
<evidence type="ECO:0000256" key="2">
    <source>
        <dbReference type="ARBA" id="ARBA00009533"/>
    </source>
</evidence>
<dbReference type="InterPro" id="IPR010977">
    <property type="entry name" value="Aromatic_deC"/>
</dbReference>
<organism evidence="8 9">
    <name type="scientific">Trifolium subterraneum</name>
    <name type="common">Subterranean clover</name>
    <dbReference type="NCBI Taxonomy" id="3900"/>
    <lineage>
        <taxon>Eukaryota</taxon>
        <taxon>Viridiplantae</taxon>
        <taxon>Streptophyta</taxon>
        <taxon>Embryophyta</taxon>
        <taxon>Tracheophyta</taxon>
        <taxon>Spermatophyta</taxon>
        <taxon>Magnoliopsida</taxon>
        <taxon>eudicotyledons</taxon>
        <taxon>Gunneridae</taxon>
        <taxon>Pentapetalae</taxon>
        <taxon>rosids</taxon>
        <taxon>fabids</taxon>
        <taxon>Fabales</taxon>
        <taxon>Fabaceae</taxon>
        <taxon>Papilionoideae</taxon>
        <taxon>50 kb inversion clade</taxon>
        <taxon>NPAAA clade</taxon>
        <taxon>Hologalegina</taxon>
        <taxon>IRL clade</taxon>
        <taxon>Trifolieae</taxon>
        <taxon>Trifolium</taxon>
    </lineage>
</organism>
<evidence type="ECO:0000256" key="1">
    <source>
        <dbReference type="ARBA" id="ARBA00001933"/>
    </source>
</evidence>
<dbReference type="GO" id="GO:0005737">
    <property type="term" value="C:cytoplasm"/>
    <property type="evidence" value="ECO:0007669"/>
    <property type="project" value="TreeGrafter"/>
</dbReference>
<accession>A0A2Z6LML7</accession>
<keyword evidence="9" id="KW-1185">Reference proteome</keyword>
<dbReference type="InterPro" id="IPR015424">
    <property type="entry name" value="PyrdxlP-dep_Trfase"/>
</dbReference>
<dbReference type="AlphaFoldDB" id="A0A2Z6LML7"/>
<dbReference type="GO" id="GO:0030170">
    <property type="term" value="F:pyridoxal phosphate binding"/>
    <property type="evidence" value="ECO:0007669"/>
    <property type="project" value="InterPro"/>
</dbReference>
<evidence type="ECO:0000256" key="3">
    <source>
        <dbReference type="ARBA" id="ARBA00022793"/>
    </source>
</evidence>
<protein>
    <recommendedName>
        <fullName evidence="10">Tyrosine decarboxylase</fullName>
    </recommendedName>
</protein>
<keyword evidence="3" id="KW-0210">Decarboxylase</keyword>
<name>A0A2Z6LML7_TRISU</name>
<proteinExistence type="inferred from homology"/>
<dbReference type="OrthoDB" id="639767at2759"/>
<dbReference type="InterPro" id="IPR021115">
    <property type="entry name" value="Pyridoxal-P_BS"/>
</dbReference>
<evidence type="ECO:0000256" key="4">
    <source>
        <dbReference type="ARBA" id="ARBA00022898"/>
    </source>
</evidence>
<dbReference type="PANTHER" id="PTHR11999">
    <property type="entry name" value="GROUP II PYRIDOXAL-5-PHOSPHATE DECARBOXYLASE"/>
    <property type="match status" value="1"/>
</dbReference>
<evidence type="ECO:0000256" key="5">
    <source>
        <dbReference type="ARBA" id="ARBA00023239"/>
    </source>
</evidence>
<keyword evidence="5 7" id="KW-0456">Lyase</keyword>
<dbReference type="GO" id="GO:0016831">
    <property type="term" value="F:carboxy-lyase activity"/>
    <property type="evidence" value="ECO:0007669"/>
    <property type="project" value="UniProtKB-KW"/>
</dbReference>
<dbReference type="PANTHER" id="PTHR11999:SF70">
    <property type="entry name" value="MIP05841P"/>
    <property type="match status" value="1"/>
</dbReference>
<reference evidence="9" key="1">
    <citation type="journal article" date="2017" name="Front. Plant Sci.">
        <title>Climate Clever Clovers: New Paradigm to Reduce the Environmental Footprint of Ruminants by Breeding Low Methanogenic Forages Utilizing Haplotype Variation.</title>
        <authorList>
            <person name="Kaur P."/>
            <person name="Appels R."/>
            <person name="Bayer P.E."/>
            <person name="Keeble-Gagnere G."/>
            <person name="Wang J."/>
            <person name="Hirakawa H."/>
            <person name="Shirasawa K."/>
            <person name="Vercoe P."/>
            <person name="Stefanova K."/>
            <person name="Durmic Z."/>
            <person name="Nichols P."/>
            <person name="Revell C."/>
            <person name="Isobe S.N."/>
            <person name="Edwards D."/>
            <person name="Erskine W."/>
        </authorList>
    </citation>
    <scope>NUCLEOTIDE SEQUENCE [LARGE SCALE GENOMIC DNA]</scope>
    <source>
        <strain evidence="9">cv. Daliak</strain>
    </source>
</reference>
<dbReference type="InterPro" id="IPR015421">
    <property type="entry name" value="PyrdxlP-dep_Trfase_major"/>
</dbReference>
<evidence type="ECO:0008006" key="10">
    <source>
        <dbReference type="Google" id="ProtNLM"/>
    </source>
</evidence>
<gene>
    <name evidence="8" type="ORF">TSUD_336360</name>
</gene>
<evidence type="ECO:0000313" key="9">
    <source>
        <dbReference type="Proteomes" id="UP000242715"/>
    </source>
</evidence>
<dbReference type="InterPro" id="IPR015422">
    <property type="entry name" value="PyrdxlP-dep_Trfase_small"/>
</dbReference>
<dbReference type="PROSITE" id="PS00392">
    <property type="entry name" value="DDC_GAD_HDC_YDC"/>
    <property type="match status" value="1"/>
</dbReference>
<dbReference type="Proteomes" id="UP000242715">
    <property type="component" value="Unassembled WGS sequence"/>
</dbReference>
<dbReference type="Pfam" id="PF00282">
    <property type="entry name" value="Pyridoxal_deC"/>
    <property type="match status" value="1"/>
</dbReference>
<comment type="cofactor">
    <cofactor evidence="1 6 7">
        <name>pyridoxal 5'-phosphate</name>
        <dbReference type="ChEBI" id="CHEBI:597326"/>
    </cofactor>
</comment>
<dbReference type="EMBL" id="DF973197">
    <property type="protein sequence ID" value="GAU19349.1"/>
    <property type="molecule type" value="Genomic_DNA"/>
</dbReference>
<dbReference type="InterPro" id="IPR002129">
    <property type="entry name" value="PyrdxlP-dep_de-COase"/>
</dbReference>
<dbReference type="GO" id="GO:0019752">
    <property type="term" value="P:carboxylic acid metabolic process"/>
    <property type="evidence" value="ECO:0007669"/>
    <property type="project" value="InterPro"/>
</dbReference>
<evidence type="ECO:0000256" key="6">
    <source>
        <dbReference type="PIRSR" id="PIRSR602129-50"/>
    </source>
</evidence>
<dbReference type="Gene3D" id="3.40.640.10">
    <property type="entry name" value="Type I PLP-dependent aspartate aminotransferase-like (Major domain)"/>
    <property type="match status" value="2"/>
</dbReference>
<dbReference type="PRINTS" id="PR00800">
    <property type="entry name" value="YHDCRBOXLASE"/>
</dbReference>
<feature type="modified residue" description="N6-(pyridoxal phosphate)lysine" evidence="6">
    <location>
        <position position="230"/>
    </location>
</feature>
<evidence type="ECO:0000256" key="7">
    <source>
        <dbReference type="RuleBase" id="RU000382"/>
    </source>
</evidence>
<sequence length="377" mass="41350">MDAEQLREQAHKMPGYLGKLLPDSAPTYPTLLEHVLDDVQHKILPGVTHWQSPNYFAYFPSNSSIAGFLGEMLSAGINIVGFSWITSPAATELESIVLDWLAKALFLPQDFLSSGRGGGVIQGTASEAVLVVLLAARDKILKTVGRSALPKLVTYASDQVHSSLQKACQVGTTSSTAVDPLPALAKVTKTNNIWFHVDAAYAGSACICPEYRHFIDGVEEADSFNMNAHKWFLTNFDCSLLWVKDRSPLIQSLSTNPEFLKNKVGLRAHIRNHIAMAAKFEELVVQDKRFKVVAPRTFSLVCFRLLPPPNSEDNGNKLNSDLLDSVNSTGSVFITHTVLSGEYILRLAVGAPLTEVRHINAAWQILQEKATALLENL</sequence>
<dbReference type="GO" id="GO:0006520">
    <property type="term" value="P:amino acid metabolic process"/>
    <property type="evidence" value="ECO:0007669"/>
    <property type="project" value="InterPro"/>
</dbReference>